<evidence type="ECO:0000313" key="1">
    <source>
        <dbReference type="EMBL" id="KAK2094165.1"/>
    </source>
</evidence>
<comment type="caution">
    <text evidence="1">The sequence shown here is derived from an EMBL/GenBank/DDBJ whole genome shotgun (WGS) entry which is preliminary data.</text>
</comment>
<dbReference type="EMBL" id="JASSZA010000014">
    <property type="protein sequence ID" value="KAK2094165.1"/>
    <property type="molecule type" value="Genomic_DNA"/>
</dbReference>
<organism evidence="1 2">
    <name type="scientific">Saguinus oedipus</name>
    <name type="common">Cotton-top tamarin</name>
    <name type="synonym">Oedipomidas oedipus</name>
    <dbReference type="NCBI Taxonomy" id="9490"/>
    <lineage>
        <taxon>Eukaryota</taxon>
        <taxon>Metazoa</taxon>
        <taxon>Chordata</taxon>
        <taxon>Craniata</taxon>
        <taxon>Vertebrata</taxon>
        <taxon>Euteleostomi</taxon>
        <taxon>Mammalia</taxon>
        <taxon>Eutheria</taxon>
        <taxon>Euarchontoglires</taxon>
        <taxon>Primates</taxon>
        <taxon>Haplorrhini</taxon>
        <taxon>Platyrrhini</taxon>
        <taxon>Cebidae</taxon>
        <taxon>Callitrichinae</taxon>
        <taxon>Saguinus</taxon>
    </lineage>
</organism>
<name>A0ABQ9UBL6_SAGOE</name>
<protein>
    <submittedName>
        <fullName evidence="1">Uncharacterized protein</fullName>
    </submittedName>
</protein>
<accession>A0ABQ9UBL6</accession>
<gene>
    <name evidence="1" type="ORF">P7K49_027903</name>
</gene>
<evidence type="ECO:0000313" key="2">
    <source>
        <dbReference type="Proteomes" id="UP001266305"/>
    </source>
</evidence>
<proteinExistence type="predicted"/>
<dbReference type="Proteomes" id="UP001266305">
    <property type="component" value="Unassembled WGS sequence"/>
</dbReference>
<keyword evidence="2" id="KW-1185">Reference proteome</keyword>
<sequence length="144" mass="16078">MNELGKVSGFLELSIQEVSRLYEELCCVIDKKMSVPGTPWSCPCLQLTVWHDPLTTPSHGDAGIRNLGWSANETGGRSHLEKAAIEPELSPDKSGKLHVVSKLTHGSENQLLASLLRWLDSSSKQNFLGLMFMMAFPLYNIWMF</sequence>
<reference evidence="1 2" key="1">
    <citation type="submission" date="2023-05" db="EMBL/GenBank/DDBJ databases">
        <title>B98-5 Cell Line De Novo Hybrid Assembly: An Optical Mapping Approach.</title>
        <authorList>
            <person name="Kananen K."/>
            <person name="Auerbach J.A."/>
            <person name="Kautto E."/>
            <person name="Blachly J.S."/>
        </authorList>
    </citation>
    <scope>NUCLEOTIDE SEQUENCE [LARGE SCALE GENOMIC DNA]</scope>
    <source>
        <strain evidence="1">B95-8</strain>
        <tissue evidence="1">Cell line</tissue>
    </source>
</reference>